<keyword evidence="3" id="KW-0862">Zinc</keyword>
<evidence type="ECO:0000313" key="7">
    <source>
        <dbReference type="Proteomes" id="UP001195769"/>
    </source>
</evidence>
<dbReference type="GeneID" id="64663388"/>
<dbReference type="RefSeq" id="XP_041218785.1">
    <property type="nucleotide sequence ID" value="XM_041369090.1"/>
</dbReference>
<evidence type="ECO:0000256" key="4">
    <source>
        <dbReference type="PROSITE-ProRule" id="PRU00134"/>
    </source>
</evidence>
<dbReference type="AlphaFoldDB" id="A0AAD4DU64"/>
<reference evidence="6" key="1">
    <citation type="journal article" date="2020" name="New Phytol.">
        <title>Comparative genomics reveals dynamic genome evolution in host specialist ectomycorrhizal fungi.</title>
        <authorList>
            <person name="Lofgren L.A."/>
            <person name="Nguyen N.H."/>
            <person name="Vilgalys R."/>
            <person name="Ruytinx J."/>
            <person name="Liao H.L."/>
            <person name="Branco S."/>
            <person name="Kuo A."/>
            <person name="LaButti K."/>
            <person name="Lipzen A."/>
            <person name="Andreopoulos W."/>
            <person name="Pangilinan J."/>
            <person name="Riley R."/>
            <person name="Hundley H."/>
            <person name="Na H."/>
            <person name="Barry K."/>
            <person name="Grigoriev I.V."/>
            <person name="Stajich J.E."/>
            <person name="Kennedy P.G."/>
        </authorList>
    </citation>
    <scope>NUCLEOTIDE SEQUENCE</scope>
    <source>
        <strain evidence="6">FC203</strain>
    </source>
</reference>
<dbReference type="EMBL" id="JABBWK010000106">
    <property type="protein sequence ID" value="KAG1893209.1"/>
    <property type="molecule type" value="Genomic_DNA"/>
</dbReference>
<accession>A0AAD4DU64</accession>
<organism evidence="6 7">
    <name type="scientific">Suillus fuscotomentosus</name>
    <dbReference type="NCBI Taxonomy" id="1912939"/>
    <lineage>
        <taxon>Eukaryota</taxon>
        <taxon>Fungi</taxon>
        <taxon>Dikarya</taxon>
        <taxon>Basidiomycota</taxon>
        <taxon>Agaricomycotina</taxon>
        <taxon>Agaricomycetes</taxon>
        <taxon>Agaricomycetidae</taxon>
        <taxon>Boletales</taxon>
        <taxon>Suillineae</taxon>
        <taxon>Suillaceae</taxon>
        <taxon>Suillus</taxon>
    </lineage>
</organism>
<evidence type="ECO:0000256" key="3">
    <source>
        <dbReference type="ARBA" id="ARBA00022833"/>
    </source>
</evidence>
<dbReference type="Pfam" id="PF01753">
    <property type="entry name" value="zf-MYND"/>
    <property type="match status" value="1"/>
</dbReference>
<evidence type="ECO:0000256" key="2">
    <source>
        <dbReference type="ARBA" id="ARBA00022771"/>
    </source>
</evidence>
<dbReference type="PROSITE" id="PS50865">
    <property type="entry name" value="ZF_MYND_2"/>
    <property type="match status" value="1"/>
</dbReference>
<evidence type="ECO:0000259" key="5">
    <source>
        <dbReference type="PROSITE" id="PS50865"/>
    </source>
</evidence>
<sequence length="129" mass="14881">MSAMEDAKIYTTEAPPDARHIKNVLYWYIYLTLTIKGPETPADSILLGIFVPRIQLRLAQQTIVKRYPTAVQEDAHTHESVRTLVLYRCSWCSNRSAALRMCSGCEKARYCDAGYQKSHWLEHKVMCRT</sequence>
<proteinExistence type="predicted"/>
<dbReference type="Gene3D" id="6.10.140.2220">
    <property type="match status" value="1"/>
</dbReference>
<protein>
    <recommendedName>
        <fullName evidence="5">MYND-type domain-containing protein</fullName>
    </recommendedName>
</protein>
<feature type="domain" description="MYND-type" evidence="5">
    <location>
        <begin position="89"/>
        <end position="127"/>
    </location>
</feature>
<dbReference type="SUPFAM" id="SSF144232">
    <property type="entry name" value="HIT/MYND zinc finger-like"/>
    <property type="match status" value="1"/>
</dbReference>
<gene>
    <name evidence="6" type="ORF">F5891DRAFT_1208048</name>
</gene>
<keyword evidence="2 4" id="KW-0863">Zinc-finger</keyword>
<keyword evidence="7" id="KW-1185">Reference proteome</keyword>
<name>A0AAD4DU64_9AGAM</name>
<dbReference type="GO" id="GO:0008270">
    <property type="term" value="F:zinc ion binding"/>
    <property type="evidence" value="ECO:0007669"/>
    <property type="project" value="UniProtKB-KW"/>
</dbReference>
<dbReference type="Proteomes" id="UP001195769">
    <property type="component" value="Unassembled WGS sequence"/>
</dbReference>
<evidence type="ECO:0000256" key="1">
    <source>
        <dbReference type="ARBA" id="ARBA00022723"/>
    </source>
</evidence>
<evidence type="ECO:0000313" key="6">
    <source>
        <dbReference type="EMBL" id="KAG1893209.1"/>
    </source>
</evidence>
<comment type="caution">
    <text evidence="6">The sequence shown here is derived from an EMBL/GenBank/DDBJ whole genome shotgun (WGS) entry which is preliminary data.</text>
</comment>
<dbReference type="InterPro" id="IPR002893">
    <property type="entry name" value="Znf_MYND"/>
</dbReference>
<keyword evidence="1" id="KW-0479">Metal-binding</keyword>